<dbReference type="OrthoDB" id="10622010at2759"/>
<evidence type="ECO:0008006" key="3">
    <source>
        <dbReference type="Google" id="ProtNLM"/>
    </source>
</evidence>
<proteinExistence type="predicted"/>
<reference evidence="1 2" key="1">
    <citation type="journal article" date="2014" name="PLoS ONE">
        <title>Global Analysis of Gene Expression Profiles in Physic Nut (Jatropha curcas L.) Seedlings Exposed to Salt Stress.</title>
        <authorList>
            <person name="Zhang L."/>
            <person name="Zhang C."/>
            <person name="Wu P."/>
            <person name="Chen Y."/>
            <person name="Li M."/>
            <person name="Jiang H."/>
            <person name="Wu G."/>
        </authorList>
    </citation>
    <scope>NUCLEOTIDE SEQUENCE [LARGE SCALE GENOMIC DNA]</scope>
    <source>
        <strain evidence="2">cv. GZQX0401</strain>
        <tissue evidence="1">Young leaves</tissue>
    </source>
</reference>
<accession>A0A067KXA0</accession>
<protein>
    <recommendedName>
        <fullName evidence="3">PB1 domain-containing protein</fullName>
    </recommendedName>
</protein>
<evidence type="ECO:0000313" key="1">
    <source>
        <dbReference type="EMBL" id="KDP36484.1"/>
    </source>
</evidence>
<gene>
    <name evidence="1" type="ORF">JCGZ_09503</name>
</gene>
<dbReference type="AlphaFoldDB" id="A0A067KXA0"/>
<keyword evidence="2" id="KW-1185">Reference proteome</keyword>
<organism evidence="1 2">
    <name type="scientific">Jatropha curcas</name>
    <name type="common">Barbados nut</name>
    <dbReference type="NCBI Taxonomy" id="180498"/>
    <lineage>
        <taxon>Eukaryota</taxon>
        <taxon>Viridiplantae</taxon>
        <taxon>Streptophyta</taxon>
        <taxon>Embryophyta</taxon>
        <taxon>Tracheophyta</taxon>
        <taxon>Spermatophyta</taxon>
        <taxon>Magnoliopsida</taxon>
        <taxon>eudicotyledons</taxon>
        <taxon>Gunneridae</taxon>
        <taxon>Pentapetalae</taxon>
        <taxon>rosids</taxon>
        <taxon>fabids</taxon>
        <taxon>Malpighiales</taxon>
        <taxon>Euphorbiaceae</taxon>
        <taxon>Crotonoideae</taxon>
        <taxon>Jatropheae</taxon>
        <taxon>Jatropha</taxon>
    </lineage>
</organism>
<dbReference type="Proteomes" id="UP000027138">
    <property type="component" value="Unassembled WGS sequence"/>
</dbReference>
<name>A0A067KXA0_JATCU</name>
<sequence length="140" mass="15610">MTYETEEGGIHNVDLNKYSYLEMLNNAYKLFNIQADFVELILRDNIKIEKDEDVLFMFEMFRDTPVVLVRVIAVNAAIVAMAPTIDSDVVKIVASNVGGNKVQTWVEGETQVEGETHAEGVTQAEVKVTQVEGVTQVEVT</sequence>
<evidence type="ECO:0000313" key="2">
    <source>
        <dbReference type="Proteomes" id="UP000027138"/>
    </source>
</evidence>
<dbReference type="EMBL" id="KK914434">
    <property type="protein sequence ID" value="KDP36484.1"/>
    <property type="molecule type" value="Genomic_DNA"/>
</dbReference>